<keyword evidence="2" id="KW-1185">Reference proteome</keyword>
<organism evidence="1 2">
    <name type="scientific">Naganishia friedmannii</name>
    <dbReference type="NCBI Taxonomy" id="89922"/>
    <lineage>
        <taxon>Eukaryota</taxon>
        <taxon>Fungi</taxon>
        <taxon>Dikarya</taxon>
        <taxon>Basidiomycota</taxon>
        <taxon>Agaricomycotina</taxon>
        <taxon>Tremellomycetes</taxon>
        <taxon>Filobasidiales</taxon>
        <taxon>Filobasidiaceae</taxon>
        <taxon>Naganishia</taxon>
    </lineage>
</organism>
<name>A0ACC2W6W2_9TREE</name>
<evidence type="ECO:0000313" key="2">
    <source>
        <dbReference type="Proteomes" id="UP001227268"/>
    </source>
</evidence>
<evidence type="ECO:0000313" key="1">
    <source>
        <dbReference type="EMBL" id="KAJ9107485.1"/>
    </source>
</evidence>
<protein>
    <submittedName>
        <fullName evidence="1">Uncharacterized protein</fullName>
    </submittedName>
</protein>
<sequence>MAANSATAALQKNQQMRQQQQQQNPQLDTHLPSPSQAQPGGGGQALRAPAVFRIPVAPFPFPPSSLPQTPIKQLGSLSLRDGNDAAVPTPGQRVVRRSVLEPTMVTTTMADEQRGGGVIGMGYASSSTAGAFAGSGLLEGGAPLVKRGTSNRNTSLPSASAGLATHRSPLTPTTTVSVTTSNNIPPPPFGSGIPGQPGSGVPTSAPSGTGNEYLSHGFTQPPPVKRHHLKNWTEAEPNRLVARSKVRPAKGGDKASKDEARAQPSSTIPTTTSTKSGTYPGLGRRSSPALLNVPTSTSDSKEQARHPSVSSCASGAEADTEQERDTSLEESDGAVELVARGAIFVPAKALKVTPGGMMAGQEKNEVKRKQSPVPAIRKRDGENPQQDPARGRIPPNTTVDKRSVSPVAHVGNPSKLVNSAVPEVPQSVQGYDGGNVGVLGGGVKLGGGGGAIPGSTSSPPVMGKPDHTSRSVSAQSAGRTAAKMRSTSGSSALGGMTGSESETTIGSGAEGGKGIPGGNKKRRGRPQQSRSPNIPHSHSHDPIPPTHNMHHHQWSPVIPTHMHHPPTSGGMPGMLGCGIAGQPGSIGFTPGSTLAHGGAGWQGYGGAVPSWAPRPQGGLGIPVHSPIGPLAHSPPYAFASSSATKHAATSTTRPIMGPAVPSLPSGHSDNSSQAQYWTS</sequence>
<gene>
    <name evidence="1" type="ORF">QFC21_000939</name>
</gene>
<comment type="caution">
    <text evidence="1">The sequence shown here is derived from an EMBL/GenBank/DDBJ whole genome shotgun (WGS) entry which is preliminary data.</text>
</comment>
<dbReference type="EMBL" id="JASBWT010000002">
    <property type="protein sequence ID" value="KAJ9107485.1"/>
    <property type="molecule type" value="Genomic_DNA"/>
</dbReference>
<proteinExistence type="predicted"/>
<reference evidence="1" key="1">
    <citation type="submission" date="2023-04" db="EMBL/GenBank/DDBJ databases">
        <title>Draft Genome sequencing of Naganishia species isolated from polar environments using Oxford Nanopore Technology.</title>
        <authorList>
            <person name="Leo P."/>
            <person name="Venkateswaran K."/>
        </authorList>
    </citation>
    <scope>NUCLEOTIDE SEQUENCE</scope>
    <source>
        <strain evidence="1">MNA-CCFEE 5423</strain>
    </source>
</reference>
<accession>A0ACC2W6W2</accession>
<dbReference type="Proteomes" id="UP001227268">
    <property type="component" value="Unassembled WGS sequence"/>
</dbReference>